<reference evidence="7 8" key="1">
    <citation type="submission" date="2019-01" db="EMBL/GenBank/DDBJ databases">
        <title>Genome sequence of the Antarctic species Gelidibacter gilvus ACAM 158(T).</title>
        <authorList>
            <person name="Bowman J.P."/>
        </authorList>
    </citation>
    <scope>NUCLEOTIDE SEQUENCE [LARGE SCALE GENOMIC DNA]</scope>
    <source>
        <strain evidence="7 8">IC158</strain>
    </source>
</reference>
<keyword evidence="4" id="KW-0560">Oxidoreductase</keyword>
<evidence type="ECO:0000256" key="2">
    <source>
        <dbReference type="ARBA" id="ARBA00022630"/>
    </source>
</evidence>
<dbReference type="Gene3D" id="3.50.50.60">
    <property type="entry name" value="FAD/NAD(P)-binding domain"/>
    <property type="match status" value="2"/>
</dbReference>
<dbReference type="InterPro" id="IPR007867">
    <property type="entry name" value="GMC_OxRtase_C"/>
</dbReference>
<protein>
    <submittedName>
        <fullName evidence="7">GMC family oxidoreductase</fullName>
    </submittedName>
</protein>
<dbReference type="Pfam" id="PF00732">
    <property type="entry name" value="GMC_oxred_N"/>
    <property type="match status" value="1"/>
</dbReference>
<name>A0A4V1LMF4_9FLAO</name>
<evidence type="ECO:0000256" key="3">
    <source>
        <dbReference type="ARBA" id="ARBA00022827"/>
    </source>
</evidence>
<evidence type="ECO:0000256" key="1">
    <source>
        <dbReference type="ARBA" id="ARBA00010790"/>
    </source>
</evidence>
<dbReference type="OrthoDB" id="9787779at2"/>
<dbReference type="InterPro" id="IPR036188">
    <property type="entry name" value="FAD/NAD-bd_sf"/>
</dbReference>
<dbReference type="PANTHER" id="PTHR46056:SF12">
    <property type="entry name" value="LONG-CHAIN-ALCOHOL OXIDASE"/>
    <property type="match status" value="1"/>
</dbReference>
<gene>
    <name evidence="7" type="ORF">ESZ48_18390</name>
</gene>
<accession>A0A4V1LMF4</accession>
<feature type="domain" description="Glucose-methanol-choline oxidoreductase C-terminal" evidence="6">
    <location>
        <begin position="389"/>
        <end position="502"/>
    </location>
</feature>
<organism evidence="7 8">
    <name type="scientific">Gelidibacter gilvus</name>
    <dbReference type="NCBI Taxonomy" id="59602"/>
    <lineage>
        <taxon>Bacteria</taxon>
        <taxon>Pseudomonadati</taxon>
        <taxon>Bacteroidota</taxon>
        <taxon>Flavobacteriia</taxon>
        <taxon>Flavobacteriales</taxon>
        <taxon>Flavobacteriaceae</taxon>
        <taxon>Gelidibacter</taxon>
    </lineage>
</organism>
<comment type="caution">
    <text evidence="7">The sequence shown here is derived from an EMBL/GenBank/DDBJ whole genome shotgun (WGS) entry which is preliminary data.</text>
</comment>
<dbReference type="InterPro" id="IPR000172">
    <property type="entry name" value="GMC_OxRdtase_N"/>
</dbReference>
<evidence type="ECO:0000259" key="6">
    <source>
        <dbReference type="Pfam" id="PF05199"/>
    </source>
</evidence>
<dbReference type="GO" id="GO:0050660">
    <property type="term" value="F:flavin adenine dinucleotide binding"/>
    <property type="evidence" value="ECO:0007669"/>
    <property type="project" value="InterPro"/>
</dbReference>
<evidence type="ECO:0000256" key="4">
    <source>
        <dbReference type="ARBA" id="ARBA00023002"/>
    </source>
</evidence>
<feature type="domain" description="Glucose-methanol-choline oxidoreductase N-terminal" evidence="5">
    <location>
        <begin position="82"/>
        <end position="299"/>
    </location>
</feature>
<keyword evidence="3" id="KW-0274">FAD</keyword>
<dbReference type="GO" id="GO:0016614">
    <property type="term" value="F:oxidoreductase activity, acting on CH-OH group of donors"/>
    <property type="evidence" value="ECO:0007669"/>
    <property type="project" value="InterPro"/>
</dbReference>
<dbReference type="SUPFAM" id="SSF54373">
    <property type="entry name" value="FAD-linked reductases, C-terminal domain"/>
    <property type="match status" value="1"/>
</dbReference>
<dbReference type="Proteomes" id="UP000289792">
    <property type="component" value="Unassembled WGS sequence"/>
</dbReference>
<dbReference type="PANTHER" id="PTHR46056">
    <property type="entry name" value="LONG-CHAIN-ALCOHOL OXIDASE"/>
    <property type="match status" value="1"/>
</dbReference>
<dbReference type="Pfam" id="PF05199">
    <property type="entry name" value="GMC_oxred_C"/>
    <property type="match status" value="1"/>
</dbReference>
<evidence type="ECO:0000313" key="7">
    <source>
        <dbReference type="EMBL" id="RXJ44369.1"/>
    </source>
</evidence>
<proteinExistence type="inferred from homology"/>
<dbReference type="AlphaFoldDB" id="A0A4V1LMF4"/>
<comment type="similarity">
    <text evidence="1">Belongs to the GMC oxidoreductase family.</text>
</comment>
<keyword evidence="2" id="KW-0285">Flavoprotein</keyword>
<dbReference type="EMBL" id="SDDZ01000019">
    <property type="protein sequence ID" value="RXJ44369.1"/>
    <property type="molecule type" value="Genomic_DNA"/>
</dbReference>
<keyword evidence="8" id="KW-1185">Reference proteome</keyword>
<evidence type="ECO:0000259" key="5">
    <source>
        <dbReference type="Pfam" id="PF00732"/>
    </source>
</evidence>
<dbReference type="RefSeq" id="WP_129018969.1">
    <property type="nucleotide sequence ID" value="NZ_SDDZ01000019.1"/>
</dbReference>
<sequence>MQEYSNKDSVDAVIIGTGAGGAPIIARLAEAGLKVVALEAGKFWNPKKDFATDEREQNKIIWNYERLSAGDDPIPFGKNNSGFGVGGSTLAYTAYTPRPHPDDFTINTDFGVGKDWPISYEDLEPYFDELESFLGVSGPTPYPWGPDRNVGYPLPPNPINGAAQLMEIGCEPLNIKTVPAANAILSAPYHQEHVGEREACINRGFCQAGCSTGAKASTDVTFIPQAIHFGAEIRTECFVTRLNTNESGQISSVTYLKNGQEETQFCKTVFICAGAIETPRLLLMNQLANSSGQVGKNFMANVSTQIWGEFEELVHPYKGIPASLISEDLHRPKDADFASGYLLQSIGVMPITYASQLCRATGMWGKELREKMAAYNHVAGINIHGECLPYEHNYVELSDENDELGLPKPRIFFSNGTNEKRLAAHGEKIMEKIWDIAGAKNTFKVSRNAHIIGTCRMGDDATEAVVNAQGKSFDIPNLYISDNSLFPSSLTVNPTLTIMAVALRIADKFLQEYSTSKN</sequence>
<dbReference type="SUPFAM" id="SSF51905">
    <property type="entry name" value="FAD/NAD(P)-binding domain"/>
    <property type="match status" value="1"/>
</dbReference>
<evidence type="ECO:0000313" key="8">
    <source>
        <dbReference type="Proteomes" id="UP000289792"/>
    </source>
</evidence>